<evidence type="ECO:0000313" key="1">
    <source>
        <dbReference type="EMBL" id="MEI5995291.1"/>
    </source>
</evidence>
<dbReference type="STRING" id="1834181.A5880_000777"/>
<sequence>MFDLNFTEEYDNLSAEAVLKFQKAVTRLFNCTYINRIKNDGLNWDDDYLFIEENFKLFQDYFKFGGYEVIFNRDISVISVQSQFSSARKKLDKETTLYVLALRLFFDEKVKEFNGSSTIVVRVAEFIDKLLEYGIRDKKPNLQILSRILRYLSTIGILGKKGGKWEDTDTLFMIYPAIKLLLPSERLDEKLKLIKGGQ</sequence>
<proteinExistence type="predicted"/>
<protein>
    <recommendedName>
        <fullName evidence="4">DUF4194 domain-containing protein</fullName>
    </recommendedName>
</protein>
<dbReference type="InterPro" id="IPR025449">
    <property type="entry name" value="JetB"/>
</dbReference>
<dbReference type="EMBL" id="NGLE01000001">
    <property type="protein sequence ID" value="OTO10094.1"/>
    <property type="molecule type" value="Genomic_DNA"/>
</dbReference>
<reference evidence="2" key="1">
    <citation type="submission" date="2017-05" db="EMBL/GenBank/DDBJ databases">
        <title>The Genome Sequence of Enterococcus sp. 4G2_DIV0659.</title>
        <authorList>
            <consortium name="The Broad Institute Genomics Platform"/>
            <consortium name="The Broad Institute Genomic Center for Infectious Diseases"/>
            <person name="Earl A."/>
            <person name="Manson A."/>
            <person name="Schwartman J."/>
            <person name="Gilmore M."/>
            <person name="Abouelleil A."/>
            <person name="Cao P."/>
            <person name="Chapman S."/>
            <person name="Cusick C."/>
            <person name="Shea T."/>
            <person name="Young S."/>
            <person name="Neafsey D."/>
            <person name="Nusbaum C."/>
            <person name="Birren B."/>
        </authorList>
    </citation>
    <scope>NUCLEOTIDE SEQUENCE [LARGE SCALE GENOMIC DNA]</scope>
    <source>
        <strain evidence="2">4G2_DIV0659</strain>
    </source>
</reference>
<dbReference type="EMBL" id="NGLE02000001">
    <property type="protein sequence ID" value="MEI5995291.1"/>
    <property type="molecule type" value="Genomic_DNA"/>
</dbReference>
<comment type="caution">
    <text evidence="2">The sequence shown here is derived from an EMBL/GenBank/DDBJ whole genome shotgun (WGS) entry which is preliminary data.</text>
</comment>
<accession>A0A242CIM4</accession>
<dbReference type="AlphaFoldDB" id="A0A242CIM4"/>
<reference evidence="1 3" key="2">
    <citation type="submission" date="2018-07" db="EMBL/GenBank/DDBJ databases">
        <title>The Genome Sequence of Enterococcus sp. DIV0659b.</title>
        <authorList>
            <consortium name="The Broad Institute Genomics Platform"/>
            <consortium name="The Broad Institute Genomic Center for Infectious Diseases"/>
            <person name="Earl A."/>
            <person name="Manson A."/>
            <person name="Schwartman J."/>
            <person name="Gilmore M."/>
            <person name="Abouelleil A."/>
            <person name="Cao P."/>
            <person name="Chapman S."/>
            <person name="Cusick C."/>
            <person name="Shea T."/>
            <person name="Young S."/>
            <person name="Neafsey D."/>
            <person name="Nusbaum C."/>
            <person name="Birren B."/>
        </authorList>
    </citation>
    <scope>NUCLEOTIDE SEQUENCE [LARGE SCALE GENOMIC DNA]</scope>
    <source>
        <strain evidence="1 3">4G2_DIV0659</strain>
    </source>
</reference>
<dbReference type="Proteomes" id="UP000195139">
    <property type="component" value="Unassembled WGS sequence"/>
</dbReference>
<name>A0A242CIM4_9ENTE</name>
<keyword evidence="3" id="KW-1185">Reference proteome</keyword>
<dbReference type="OrthoDB" id="160982at2"/>
<dbReference type="RefSeq" id="WP_086329715.1">
    <property type="nucleotide sequence ID" value="NZ_NGLE02000001.1"/>
</dbReference>
<evidence type="ECO:0000313" key="2">
    <source>
        <dbReference type="EMBL" id="OTO10094.1"/>
    </source>
</evidence>
<dbReference type="Pfam" id="PF13835">
    <property type="entry name" value="DUF4194"/>
    <property type="match status" value="1"/>
</dbReference>
<evidence type="ECO:0008006" key="4">
    <source>
        <dbReference type="Google" id="ProtNLM"/>
    </source>
</evidence>
<gene>
    <name evidence="2" type="ORF">A5880_000777</name>
    <name evidence="1" type="ORF">A5880_002881</name>
</gene>
<organism evidence="2">
    <name type="scientific">Candidatus Enterococcus mansonii</name>
    <dbReference type="NCBI Taxonomy" id="1834181"/>
    <lineage>
        <taxon>Bacteria</taxon>
        <taxon>Bacillati</taxon>
        <taxon>Bacillota</taxon>
        <taxon>Bacilli</taxon>
        <taxon>Lactobacillales</taxon>
        <taxon>Enterococcaceae</taxon>
        <taxon>Enterococcus</taxon>
    </lineage>
</organism>
<evidence type="ECO:0000313" key="3">
    <source>
        <dbReference type="Proteomes" id="UP000195139"/>
    </source>
</evidence>